<sequence>MSIQRAIVSHGFFPEFLNLGPMGPTWSLSLLVSGKWVLADRVLVRWEHGSFCLAVGPPSFFIYLFGPSGQPPESSRELANDHEAHSLDRELRELCRDKSDLPKPLGQAVEIFLISTSIEHTPPSCIF</sequence>
<keyword evidence="2" id="KW-1185">Reference proteome</keyword>
<reference evidence="1 2" key="1">
    <citation type="journal article" date="2021" name="J. Hered.">
        <title>A chromosome-level genome assembly of the parasitoid wasp, Cotesia glomerata (Hymenoptera: Braconidae).</title>
        <authorList>
            <person name="Pinto B.J."/>
            <person name="Weis J.J."/>
            <person name="Gamble T."/>
            <person name="Ode P.J."/>
            <person name="Paul R."/>
            <person name="Zaspel J.M."/>
        </authorList>
    </citation>
    <scope>NUCLEOTIDE SEQUENCE [LARGE SCALE GENOMIC DNA]</scope>
    <source>
        <strain evidence="1">CgM1</strain>
    </source>
</reference>
<comment type="caution">
    <text evidence="1">The sequence shown here is derived from an EMBL/GenBank/DDBJ whole genome shotgun (WGS) entry which is preliminary data.</text>
</comment>
<dbReference type="Proteomes" id="UP000826195">
    <property type="component" value="Unassembled WGS sequence"/>
</dbReference>
<accession>A0AAV7ICP8</accession>
<organism evidence="1 2">
    <name type="scientific">Cotesia glomerata</name>
    <name type="common">Lepidopteran parasitic wasp</name>
    <name type="synonym">Apanteles glomeratus</name>
    <dbReference type="NCBI Taxonomy" id="32391"/>
    <lineage>
        <taxon>Eukaryota</taxon>
        <taxon>Metazoa</taxon>
        <taxon>Ecdysozoa</taxon>
        <taxon>Arthropoda</taxon>
        <taxon>Hexapoda</taxon>
        <taxon>Insecta</taxon>
        <taxon>Pterygota</taxon>
        <taxon>Neoptera</taxon>
        <taxon>Endopterygota</taxon>
        <taxon>Hymenoptera</taxon>
        <taxon>Apocrita</taxon>
        <taxon>Ichneumonoidea</taxon>
        <taxon>Braconidae</taxon>
        <taxon>Microgastrinae</taxon>
        <taxon>Cotesia</taxon>
    </lineage>
</organism>
<proteinExistence type="predicted"/>
<protein>
    <submittedName>
        <fullName evidence="1">Uncharacterized protein</fullName>
    </submittedName>
</protein>
<evidence type="ECO:0000313" key="1">
    <source>
        <dbReference type="EMBL" id="KAH0550126.1"/>
    </source>
</evidence>
<dbReference type="AlphaFoldDB" id="A0AAV7ICP8"/>
<name>A0AAV7ICP8_COTGL</name>
<gene>
    <name evidence="1" type="ORF">KQX54_017596</name>
</gene>
<evidence type="ECO:0000313" key="2">
    <source>
        <dbReference type="Proteomes" id="UP000826195"/>
    </source>
</evidence>
<dbReference type="EMBL" id="JAHXZJ010001864">
    <property type="protein sequence ID" value="KAH0550126.1"/>
    <property type="molecule type" value="Genomic_DNA"/>
</dbReference>